<dbReference type="Gene3D" id="3.90.920.10">
    <property type="entry name" value="DNA primase, PRIM domain"/>
    <property type="match status" value="1"/>
</dbReference>
<protein>
    <recommendedName>
        <fullName evidence="12">DNA primase</fullName>
        <ecNumber evidence="12">2.7.7.-</ecNumber>
    </recommendedName>
</protein>
<gene>
    <name evidence="13" type="ORF">GSLYS_00011910001</name>
</gene>
<dbReference type="AlphaFoldDB" id="A0AAV2HV95"/>
<comment type="cofactor">
    <cofactor evidence="1">
        <name>Mn(2+)</name>
        <dbReference type="ChEBI" id="CHEBI:29035"/>
    </cofactor>
</comment>
<keyword evidence="4 12" id="KW-0240">DNA-directed RNA polymerase</keyword>
<dbReference type="NCBIfam" id="TIGR00335">
    <property type="entry name" value="primase_sml"/>
    <property type="match status" value="1"/>
</dbReference>
<comment type="caution">
    <text evidence="13">The sequence shown here is derived from an EMBL/GenBank/DDBJ whole genome shotgun (WGS) entry which is preliminary data.</text>
</comment>
<dbReference type="EMBL" id="CAXITT010000284">
    <property type="protein sequence ID" value="CAL1538089.1"/>
    <property type="molecule type" value="Genomic_DNA"/>
</dbReference>
<evidence type="ECO:0000256" key="7">
    <source>
        <dbReference type="ARBA" id="ARBA00022695"/>
    </source>
</evidence>
<evidence type="ECO:0000256" key="12">
    <source>
        <dbReference type="RuleBase" id="RU003514"/>
    </source>
</evidence>
<dbReference type="InterPro" id="IPR002755">
    <property type="entry name" value="DNA_primase_S"/>
</dbReference>
<evidence type="ECO:0000256" key="8">
    <source>
        <dbReference type="ARBA" id="ARBA00022705"/>
    </source>
</evidence>
<evidence type="ECO:0000256" key="10">
    <source>
        <dbReference type="ARBA" id="ARBA00022833"/>
    </source>
</evidence>
<dbReference type="GO" id="GO:0005658">
    <property type="term" value="C:alpha DNA polymerase:primase complex"/>
    <property type="evidence" value="ECO:0007669"/>
    <property type="project" value="UniProtKB-ARBA"/>
</dbReference>
<dbReference type="GO" id="GO:0006270">
    <property type="term" value="P:DNA replication initiation"/>
    <property type="evidence" value="ECO:0007669"/>
    <property type="project" value="UniProtKB-ARBA"/>
</dbReference>
<keyword evidence="6 12" id="KW-0808">Transferase</keyword>
<proteinExistence type="inferred from homology"/>
<evidence type="ECO:0000313" key="14">
    <source>
        <dbReference type="Proteomes" id="UP001497497"/>
    </source>
</evidence>
<organism evidence="13 14">
    <name type="scientific">Lymnaea stagnalis</name>
    <name type="common">Great pond snail</name>
    <name type="synonym">Helix stagnalis</name>
    <dbReference type="NCBI Taxonomy" id="6523"/>
    <lineage>
        <taxon>Eukaryota</taxon>
        <taxon>Metazoa</taxon>
        <taxon>Spiralia</taxon>
        <taxon>Lophotrochozoa</taxon>
        <taxon>Mollusca</taxon>
        <taxon>Gastropoda</taxon>
        <taxon>Heterobranchia</taxon>
        <taxon>Euthyneura</taxon>
        <taxon>Panpulmonata</taxon>
        <taxon>Hygrophila</taxon>
        <taxon>Lymnaeoidea</taxon>
        <taxon>Lymnaeidae</taxon>
        <taxon>Lymnaea</taxon>
    </lineage>
</organism>
<dbReference type="PANTHER" id="PTHR10536">
    <property type="entry name" value="DNA PRIMASE SMALL SUBUNIT"/>
    <property type="match status" value="1"/>
</dbReference>
<sequence>MSNENFDPSSLPDLLPLYYKKLFPYGPYYRWLNYGGVPKNYFNQREFSFTLQDDVYLRYQSFSDQQDFEKELQKKCPHKIDIGAVYSHRPKDHKTIKSTAFQAQEKELVFDIDMTDYDDVRSCCSGADMCSKCWPLMVIAVKILDRALRDDFGFQHLLWVYSGRRGIHCWVCDESARKLTALGRSAIAEYLTLVKGGENTTRKVTLPDKLHPSIRQALEIINNTFFDYLVKKQDMLDCEEKWRKVLSIIPSENILFIENTEYCDDFTGKFGKDTASRWGILKKRLTEARQLDMVKPYVEEEIKLQLCYPRLDVNVSKGINHLLKSPFCIHPKTGRVCVPMDSKAIDDFDPAKVPTISGLLDELDKVELAEDDQGKKFRDYKKTGLGPYLDTFETFLKGLETSRKGKMIEQSGQFSFNYL</sequence>
<dbReference type="CDD" id="cd04860">
    <property type="entry name" value="AE_Prim_S"/>
    <property type="match status" value="1"/>
</dbReference>
<evidence type="ECO:0000256" key="5">
    <source>
        <dbReference type="ARBA" id="ARBA00022515"/>
    </source>
</evidence>
<keyword evidence="8 12" id="KW-0235">DNA replication</keyword>
<evidence type="ECO:0000256" key="2">
    <source>
        <dbReference type="ARBA" id="ARBA00001946"/>
    </source>
</evidence>
<keyword evidence="7" id="KW-0548">Nucleotidyltransferase</keyword>
<dbReference type="GO" id="GO:0003899">
    <property type="term" value="F:DNA-directed RNA polymerase activity"/>
    <property type="evidence" value="ECO:0007669"/>
    <property type="project" value="InterPro"/>
</dbReference>
<comment type="similarity">
    <text evidence="3 12">Belongs to the eukaryotic-type primase small subunit family.</text>
</comment>
<evidence type="ECO:0000256" key="6">
    <source>
        <dbReference type="ARBA" id="ARBA00022679"/>
    </source>
</evidence>
<keyword evidence="14" id="KW-1185">Reference proteome</keyword>
<evidence type="ECO:0000256" key="9">
    <source>
        <dbReference type="ARBA" id="ARBA00022723"/>
    </source>
</evidence>
<evidence type="ECO:0000256" key="1">
    <source>
        <dbReference type="ARBA" id="ARBA00001936"/>
    </source>
</evidence>
<evidence type="ECO:0000256" key="3">
    <source>
        <dbReference type="ARBA" id="ARBA00009762"/>
    </source>
</evidence>
<evidence type="ECO:0000256" key="4">
    <source>
        <dbReference type="ARBA" id="ARBA00022478"/>
    </source>
</evidence>
<dbReference type="GO" id="GO:0006269">
    <property type="term" value="P:DNA replication, synthesis of primer"/>
    <property type="evidence" value="ECO:0007669"/>
    <property type="project" value="UniProtKB-KW"/>
</dbReference>
<dbReference type="SUPFAM" id="SSF56747">
    <property type="entry name" value="Prim-pol domain"/>
    <property type="match status" value="1"/>
</dbReference>
<evidence type="ECO:0000313" key="13">
    <source>
        <dbReference type="EMBL" id="CAL1538089.1"/>
    </source>
</evidence>
<comment type="cofactor">
    <cofactor evidence="2">
        <name>Mg(2+)</name>
        <dbReference type="ChEBI" id="CHEBI:18420"/>
    </cofactor>
</comment>
<dbReference type="FunFam" id="3.90.920.10:FF:000001">
    <property type="entry name" value="DNA primase"/>
    <property type="match status" value="1"/>
</dbReference>
<keyword evidence="11" id="KW-0804">Transcription</keyword>
<dbReference type="Pfam" id="PF01896">
    <property type="entry name" value="DNA_primase_S"/>
    <property type="match status" value="1"/>
</dbReference>
<accession>A0AAV2HV95</accession>
<name>A0AAV2HV95_LYMST</name>
<reference evidence="13 14" key="1">
    <citation type="submission" date="2024-04" db="EMBL/GenBank/DDBJ databases">
        <authorList>
            <consortium name="Genoscope - CEA"/>
            <person name="William W."/>
        </authorList>
    </citation>
    <scope>NUCLEOTIDE SEQUENCE [LARGE SCALE GENOMIC DNA]</scope>
</reference>
<evidence type="ECO:0000256" key="11">
    <source>
        <dbReference type="ARBA" id="ARBA00023163"/>
    </source>
</evidence>
<keyword evidence="10" id="KW-0862">Zinc</keyword>
<dbReference type="InterPro" id="IPR014052">
    <property type="entry name" value="DNA_primase_ssu_euk/arc"/>
</dbReference>
<dbReference type="EC" id="2.7.7.-" evidence="12"/>
<keyword evidence="9" id="KW-0479">Metal-binding</keyword>
<dbReference type="Proteomes" id="UP001497497">
    <property type="component" value="Unassembled WGS sequence"/>
</dbReference>
<dbReference type="GO" id="GO:0046872">
    <property type="term" value="F:metal ion binding"/>
    <property type="evidence" value="ECO:0007669"/>
    <property type="project" value="UniProtKB-KW"/>
</dbReference>
<keyword evidence="5 12" id="KW-0639">Primosome</keyword>